<gene>
    <name evidence="1" type="ORF">AVDCRST_MAG87-1595</name>
</gene>
<name>A0A6J4UZN4_9BACT</name>
<accession>A0A6J4UZN4</accession>
<sequence>GPGSVSFKHTRVVRSCRCGAGRFQPGGCVTRRAGVTTLARRSWADETYRLQRRVRFSRRRRM</sequence>
<evidence type="ECO:0000313" key="1">
    <source>
        <dbReference type="EMBL" id="CAA9561221.1"/>
    </source>
</evidence>
<protein>
    <submittedName>
        <fullName evidence="1">Uncharacterized protein</fullName>
    </submittedName>
</protein>
<proteinExistence type="predicted"/>
<feature type="non-terminal residue" evidence="1">
    <location>
        <position position="62"/>
    </location>
</feature>
<organism evidence="1">
    <name type="scientific">uncultured Thermomicrobiales bacterium</name>
    <dbReference type="NCBI Taxonomy" id="1645740"/>
    <lineage>
        <taxon>Bacteria</taxon>
        <taxon>Pseudomonadati</taxon>
        <taxon>Thermomicrobiota</taxon>
        <taxon>Thermomicrobia</taxon>
        <taxon>Thermomicrobiales</taxon>
        <taxon>environmental samples</taxon>
    </lineage>
</organism>
<feature type="non-terminal residue" evidence="1">
    <location>
        <position position="1"/>
    </location>
</feature>
<dbReference type="AlphaFoldDB" id="A0A6J4UZN4"/>
<reference evidence="1" key="1">
    <citation type="submission" date="2020-02" db="EMBL/GenBank/DDBJ databases">
        <authorList>
            <person name="Meier V. D."/>
        </authorList>
    </citation>
    <scope>NUCLEOTIDE SEQUENCE</scope>
    <source>
        <strain evidence="1">AVDCRST_MAG87</strain>
    </source>
</reference>
<dbReference type="EMBL" id="CADCWJ010000356">
    <property type="protein sequence ID" value="CAA9561221.1"/>
    <property type="molecule type" value="Genomic_DNA"/>
</dbReference>